<dbReference type="Proteomes" id="UP000434101">
    <property type="component" value="Unassembled WGS sequence"/>
</dbReference>
<keyword evidence="1" id="KW-1133">Transmembrane helix</keyword>
<dbReference type="EMBL" id="WUYX01000038">
    <property type="protein sequence ID" value="MXV62958.1"/>
    <property type="molecule type" value="Genomic_DNA"/>
</dbReference>
<feature type="transmembrane region" description="Helical" evidence="1">
    <location>
        <begin position="20"/>
        <end position="41"/>
    </location>
</feature>
<proteinExistence type="predicted"/>
<dbReference type="AlphaFoldDB" id="A0A6B0VNB7"/>
<organism evidence="2 3">
    <name type="scientific">Natronorubrum halalkaliphilum</name>
    <dbReference type="NCBI Taxonomy" id="2691917"/>
    <lineage>
        <taxon>Archaea</taxon>
        <taxon>Methanobacteriati</taxon>
        <taxon>Methanobacteriota</taxon>
        <taxon>Stenosarchaea group</taxon>
        <taxon>Halobacteria</taxon>
        <taxon>Halobacteriales</taxon>
        <taxon>Natrialbaceae</taxon>
        <taxon>Natronorubrum</taxon>
    </lineage>
</organism>
<name>A0A6B0VNB7_9EURY</name>
<dbReference type="OrthoDB" id="340328at2157"/>
<gene>
    <name evidence="2" type="ORF">GS429_12940</name>
</gene>
<reference evidence="2 3" key="1">
    <citation type="submission" date="2020-01" db="EMBL/GenBank/DDBJ databases">
        <title>Natronorubrum sp. JWXQ-INN 674 isolated from Inner Mongolia Autonomous Region of China.</title>
        <authorList>
            <person name="Xue Q."/>
        </authorList>
    </citation>
    <scope>NUCLEOTIDE SEQUENCE [LARGE SCALE GENOMIC DNA]</scope>
    <source>
        <strain evidence="2 3">JWXQ-INN-674</strain>
    </source>
</reference>
<keyword evidence="1" id="KW-0812">Transmembrane</keyword>
<evidence type="ECO:0000313" key="2">
    <source>
        <dbReference type="EMBL" id="MXV62958.1"/>
    </source>
</evidence>
<protein>
    <submittedName>
        <fullName evidence="2">Uncharacterized protein</fullName>
    </submittedName>
</protein>
<sequence length="89" mass="9419">MLLAIETLPFQTFDGLLADVLFLAACVLFGGILAFMGLNHFHDLENMAGYAELKGVPVPTVSVALFAATLALLAVSTLGWPYAIGMSVF</sequence>
<evidence type="ECO:0000256" key="1">
    <source>
        <dbReference type="SAM" id="Phobius"/>
    </source>
</evidence>
<comment type="caution">
    <text evidence="2">The sequence shown here is derived from an EMBL/GenBank/DDBJ whole genome shotgun (WGS) entry which is preliminary data.</text>
</comment>
<accession>A0A6B0VNB7</accession>
<dbReference type="RefSeq" id="WP_160065785.1">
    <property type="nucleotide sequence ID" value="NZ_WUYX01000038.1"/>
</dbReference>
<keyword evidence="3" id="KW-1185">Reference proteome</keyword>
<evidence type="ECO:0000313" key="3">
    <source>
        <dbReference type="Proteomes" id="UP000434101"/>
    </source>
</evidence>
<keyword evidence="1" id="KW-0472">Membrane</keyword>
<feature type="transmembrane region" description="Helical" evidence="1">
    <location>
        <begin position="61"/>
        <end position="83"/>
    </location>
</feature>